<reference evidence="3" key="1">
    <citation type="journal article" date="2019" name="Int. J. Syst. Evol. Microbiol.">
        <title>The Global Catalogue of Microorganisms (GCM) 10K type strain sequencing project: providing services to taxonomists for standard genome sequencing and annotation.</title>
        <authorList>
            <consortium name="The Broad Institute Genomics Platform"/>
            <consortium name="The Broad Institute Genome Sequencing Center for Infectious Disease"/>
            <person name="Wu L."/>
            <person name="Ma J."/>
        </authorList>
    </citation>
    <scope>NUCLEOTIDE SEQUENCE [LARGE SCALE GENOMIC DNA]</scope>
    <source>
        <strain evidence="3">CGMCC 4.7177</strain>
    </source>
</reference>
<feature type="region of interest" description="Disordered" evidence="1">
    <location>
        <begin position="1"/>
        <end position="32"/>
    </location>
</feature>
<dbReference type="Proteomes" id="UP001595839">
    <property type="component" value="Unassembled WGS sequence"/>
</dbReference>
<protein>
    <submittedName>
        <fullName evidence="2">Uncharacterized protein</fullName>
    </submittedName>
</protein>
<accession>A0ABV9B6U4</accession>
<organism evidence="2 3">
    <name type="scientific">Streptomyces vulcanius</name>
    <dbReference type="NCBI Taxonomy" id="1441876"/>
    <lineage>
        <taxon>Bacteria</taxon>
        <taxon>Bacillati</taxon>
        <taxon>Actinomycetota</taxon>
        <taxon>Actinomycetes</taxon>
        <taxon>Kitasatosporales</taxon>
        <taxon>Streptomycetaceae</taxon>
        <taxon>Streptomyces</taxon>
    </lineage>
</organism>
<evidence type="ECO:0000256" key="1">
    <source>
        <dbReference type="SAM" id="MobiDB-lite"/>
    </source>
</evidence>
<evidence type="ECO:0000313" key="2">
    <source>
        <dbReference type="EMBL" id="MFC4506720.1"/>
    </source>
</evidence>
<dbReference type="EMBL" id="JBHSFK010000046">
    <property type="protein sequence ID" value="MFC4506720.1"/>
    <property type="molecule type" value="Genomic_DNA"/>
</dbReference>
<sequence>MRSQVTSGADERHPPRGCAPDSSGDRAGPACRCRRDDVTTLPVGNPVASRFADGIQLLSTQGKAIHWARRMLKPGVACVLDSRDA</sequence>
<name>A0ABV9B6U4_9ACTN</name>
<gene>
    <name evidence="2" type="ORF">ACFPIH_45985</name>
</gene>
<keyword evidence="3" id="KW-1185">Reference proteome</keyword>
<dbReference type="RefSeq" id="WP_381185021.1">
    <property type="nucleotide sequence ID" value="NZ_JBHSFK010000046.1"/>
</dbReference>
<comment type="caution">
    <text evidence="2">The sequence shown here is derived from an EMBL/GenBank/DDBJ whole genome shotgun (WGS) entry which is preliminary data.</text>
</comment>
<evidence type="ECO:0000313" key="3">
    <source>
        <dbReference type="Proteomes" id="UP001595839"/>
    </source>
</evidence>
<proteinExistence type="predicted"/>